<proteinExistence type="predicted"/>
<evidence type="ECO:0000313" key="2">
    <source>
        <dbReference type="EMBL" id="TCD74961.1"/>
    </source>
</evidence>
<sequence length="116" mass="13255">MSRNGYNPRQRNGHRRRQNRARVKAANTCCYICGRPIDYTLKSPDPWSYVLDETIPIARGGTLTYNNSGAAHRWCNQIKGVHSLEWARKEVANILNGKGRNMQARPTSIPFTRLDV</sequence>
<dbReference type="Proteomes" id="UP000293701">
    <property type="component" value="Unassembled WGS sequence"/>
</dbReference>
<dbReference type="Gene3D" id="1.10.30.50">
    <property type="match status" value="1"/>
</dbReference>
<feature type="compositionally biased region" description="Basic residues" evidence="1">
    <location>
        <begin position="11"/>
        <end position="21"/>
    </location>
</feature>
<name>A0A4R0S376_BIFLL</name>
<evidence type="ECO:0000313" key="3">
    <source>
        <dbReference type="Proteomes" id="UP000293701"/>
    </source>
</evidence>
<accession>A0A4R0S376</accession>
<protein>
    <recommendedName>
        <fullName evidence="4">Endonuclease</fullName>
    </recommendedName>
</protein>
<dbReference type="EMBL" id="SHPM01000015">
    <property type="protein sequence ID" value="TCD74961.1"/>
    <property type="molecule type" value="Genomic_DNA"/>
</dbReference>
<dbReference type="RefSeq" id="WP_124879902.1">
    <property type="nucleotide sequence ID" value="NZ_SHPM01000015.1"/>
</dbReference>
<dbReference type="AlphaFoldDB" id="A0A4R0S376"/>
<gene>
    <name evidence="2" type="ORF">MCC10002_0677</name>
</gene>
<comment type="caution">
    <text evidence="2">The sequence shown here is derived from an EMBL/GenBank/DDBJ whole genome shotgun (WGS) entry which is preliminary data.</text>
</comment>
<evidence type="ECO:0008006" key="4">
    <source>
        <dbReference type="Google" id="ProtNLM"/>
    </source>
</evidence>
<evidence type="ECO:0000256" key="1">
    <source>
        <dbReference type="SAM" id="MobiDB-lite"/>
    </source>
</evidence>
<organism evidence="2 3">
    <name type="scientific">Bifidobacterium longum subsp. longum</name>
    <dbReference type="NCBI Taxonomy" id="1679"/>
    <lineage>
        <taxon>Bacteria</taxon>
        <taxon>Bacillati</taxon>
        <taxon>Actinomycetota</taxon>
        <taxon>Actinomycetes</taxon>
        <taxon>Bifidobacteriales</taxon>
        <taxon>Bifidobacteriaceae</taxon>
        <taxon>Bifidobacterium</taxon>
    </lineage>
</organism>
<feature type="region of interest" description="Disordered" evidence="1">
    <location>
        <begin position="1"/>
        <end position="21"/>
    </location>
</feature>
<reference evidence="2 3" key="1">
    <citation type="journal article" date="2018" name="Sci. Rep.">
        <title>Genomic diversity and distribution of Bifidobacterium longum subsp. longum across the human lifespan.</title>
        <authorList>
            <person name="Odamaki T."/>
            <person name="Bottacini F."/>
            <person name="Kato K."/>
            <person name="Mitsuyama E."/>
            <person name="Yoshida K."/>
            <person name="Horigome A."/>
            <person name="Xiao J.Z."/>
            <person name="van Sinderen D."/>
        </authorList>
    </citation>
    <scope>NUCLEOTIDE SEQUENCE [LARGE SCALE GENOMIC DNA]</scope>
    <source>
        <strain evidence="2 3">MCC10002</strain>
    </source>
</reference>